<dbReference type="Proteomes" id="UP000001572">
    <property type="component" value="Chromosome"/>
</dbReference>
<keyword evidence="2" id="KW-0238">DNA-binding</keyword>
<dbReference type="AlphaFoldDB" id="A6TNK5"/>
<name>A6TNK5_ALKMQ</name>
<evidence type="ECO:0000313" key="5">
    <source>
        <dbReference type="EMBL" id="ABR47773.1"/>
    </source>
</evidence>
<dbReference type="EMBL" id="CP000724">
    <property type="protein sequence ID" value="ABR47773.1"/>
    <property type="molecule type" value="Genomic_DNA"/>
</dbReference>
<dbReference type="HOGENOM" id="CLU_562181_0_0_9"/>
<dbReference type="RefSeq" id="WP_012062811.1">
    <property type="nucleotide sequence ID" value="NC_009633.1"/>
</dbReference>
<accession>A6TNK5</accession>
<dbReference type="InterPro" id="IPR013762">
    <property type="entry name" value="Integrase-like_cat_sf"/>
</dbReference>
<dbReference type="CDD" id="cd00397">
    <property type="entry name" value="DNA_BRE_C"/>
    <property type="match status" value="1"/>
</dbReference>
<dbReference type="PANTHER" id="PTHR30349:SF41">
    <property type="entry name" value="INTEGRASE_RECOMBINASE PROTEIN MJ0367-RELATED"/>
    <property type="match status" value="1"/>
</dbReference>
<dbReference type="InterPro" id="IPR050090">
    <property type="entry name" value="Tyrosine_recombinase_XerCD"/>
</dbReference>
<evidence type="ECO:0000256" key="3">
    <source>
        <dbReference type="ARBA" id="ARBA00023172"/>
    </source>
</evidence>
<dbReference type="GO" id="GO:0015074">
    <property type="term" value="P:DNA integration"/>
    <property type="evidence" value="ECO:0007669"/>
    <property type="project" value="InterPro"/>
</dbReference>
<reference evidence="6" key="1">
    <citation type="journal article" date="2016" name="Genome Announc.">
        <title>Complete genome sequence of Alkaliphilus metalliredigens strain QYMF, an alkaliphilic and metal-reducing bacterium isolated from borax-contaminated leachate ponds.</title>
        <authorList>
            <person name="Hwang C."/>
            <person name="Copeland A."/>
            <person name="Lucas S."/>
            <person name="Lapidus A."/>
            <person name="Barry K."/>
            <person name="Detter J.C."/>
            <person name="Glavina Del Rio T."/>
            <person name="Hammon N."/>
            <person name="Israni S."/>
            <person name="Dalin E."/>
            <person name="Tice H."/>
            <person name="Pitluck S."/>
            <person name="Chertkov O."/>
            <person name="Brettin T."/>
            <person name="Bruce D."/>
            <person name="Han C."/>
            <person name="Schmutz J."/>
            <person name="Larimer F."/>
            <person name="Land M.L."/>
            <person name="Hauser L."/>
            <person name="Kyrpides N."/>
            <person name="Mikhailova N."/>
            <person name="Ye Q."/>
            <person name="Zhou J."/>
            <person name="Richardson P."/>
            <person name="Fields M.W."/>
        </authorList>
    </citation>
    <scope>NUCLEOTIDE SEQUENCE [LARGE SCALE GENOMIC DNA]</scope>
    <source>
        <strain evidence="6">QYMF</strain>
    </source>
</reference>
<evidence type="ECO:0000259" key="4">
    <source>
        <dbReference type="PROSITE" id="PS51898"/>
    </source>
</evidence>
<dbReference type="GO" id="GO:0006310">
    <property type="term" value="P:DNA recombination"/>
    <property type="evidence" value="ECO:0007669"/>
    <property type="project" value="UniProtKB-KW"/>
</dbReference>
<dbReference type="InterPro" id="IPR002104">
    <property type="entry name" value="Integrase_catalytic"/>
</dbReference>
<keyword evidence="6" id="KW-1185">Reference proteome</keyword>
<dbReference type="Pfam" id="PF00589">
    <property type="entry name" value="Phage_integrase"/>
    <property type="match status" value="1"/>
</dbReference>
<dbReference type="GO" id="GO:0003677">
    <property type="term" value="F:DNA binding"/>
    <property type="evidence" value="ECO:0007669"/>
    <property type="project" value="UniProtKB-KW"/>
</dbReference>
<protein>
    <submittedName>
        <fullName evidence="5">Phage integrase family protein</fullName>
    </submittedName>
</protein>
<dbReference type="InterPro" id="IPR011010">
    <property type="entry name" value="DNA_brk_join_enz"/>
</dbReference>
<dbReference type="PROSITE" id="PS51898">
    <property type="entry name" value="TYR_RECOMBINASE"/>
    <property type="match status" value="1"/>
</dbReference>
<dbReference type="STRING" id="293826.Amet_1594"/>
<dbReference type="KEGG" id="amt:Amet_1594"/>
<evidence type="ECO:0000256" key="2">
    <source>
        <dbReference type="ARBA" id="ARBA00023125"/>
    </source>
</evidence>
<evidence type="ECO:0000313" key="6">
    <source>
        <dbReference type="Proteomes" id="UP000001572"/>
    </source>
</evidence>
<organism evidence="5 6">
    <name type="scientific">Alkaliphilus metalliredigens (strain QYMF)</name>
    <dbReference type="NCBI Taxonomy" id="293826"/>
    <lineage>
        <taxon>Bacteria</taxon>
        <taxon>Bacillati</taxon>
        <taxon>Bacillota</taxon>
        <taxon>Clostridia</taxon>
        <taxon>Peptostreptococcales</taxon>
        <taxon>Natronincolaceae</taxon>
        <taxon>Alkaliphilus</taxon>
    </lineage>
</organism>
<dbReference type="OrthoDB" id="9801717at2"/>
<dbReference type="PANTHER" id="PTHR30349">
    <property type="entry name" value="PHAGE INTEGRASE-RELATED"/>
    <property type="match status" value="1"/>
</dbReference>
<proteinExistence type="inferred from homology"/>
<dbReference type="Gene3D" id="1.10.443.10">
    <property type="entry name" value="Intergrase catalytic core"/>
    <property type="match status" value="1"/>
</dbReference>
<sequence length="485" mass="57212">MIKNLPNNDNWKLMDKDNDSQYYEKSFNFDFSSIHSNDIKKIVKLYVWRNYIEENKTLSKLYYDVKRFKYFNTFVISRRIFNLKDLTNNDIDMFMVYLNTLVSEKTNKPLAYSFRKLCLDVVKAIIRWGQIYMPQDFPREEIFTGREYTGVNKKIKTDFIPDQVIKRINKALLLEDNLYIRCSIVILKATGMRSGDLLNLKVGCMKPHLISGHTMTWFNHKSRRWMQDIPINSECAVAINELIIHTVELRRDAPENINEYIFIHKISAGKAKGEVRQINSQALSAWLNGEFKNNKMIRKGFIQRHNITDESGSFYNINSRLFRRTLATDMFSKGVDLVVIKEMLGHSNPQVTKRHYADVKDKERSKVWQEIGIIGNINDIDKSIIPNEEELLWFEENKGESARMCDGYCTKPIVNGEICDRLKKRKKCYTCVRYITTPEYLEAHRMHLRDLENQLEDNIYGDHFAEHIAPTIEILKEIINRLERL</sequence>
<gene>
    <name evidence="5" type="ordered locus">Amet_1594</name>
</gene>
<feature type="domain" description="Tyr recombinase" evidence="4">
    <location>
        <begin position="155"/>
        <end position="369"/>
    </location>
</feature>
<dbReference type="SUPFAM" id="SSF56349">
    <property type="entry name" value="DNA breaking-rejoining enzymes"/>
    <property type="match status" value="1"/>
</dbReference>
<dbReference type="eggNOG" id="COG0582">
    <property type="taxonomic scope" value="Bacteria"/>
</dbReference>
<comment type="similarity">
    <text evidence="1">Belongs to the 'phage' integrase family.</text>
</comment>
<keyword evidence="3" id="KW-0233">DNA recombination</keyword>
<evidence type="ECO:0000256" key="1">
    <source>
        <dbReference type="ARBA" id="ARBA00008857"/>
    </source>
</evidence>